<protein>
    <submittedName>
        <fullName evidence="3">Ni,Fe-hydrogenase maturation factor</fullName>
    </submittedName>
</protein>
<feature type="region of interest" description="Disordered" evidence="1">
    <location>
        <begin position="59"/>
        <end position="78"/>
    </location>
</feature>
<evidence type="ECO:0000313" key="5">
    <source>
        <dbReference type="Proteomes" id="UP000520770"/>
    </source>
</evidence>
<gene>
    <name evidence="3" type="ORF">GGE31_002991</name>
    <name evidence="2" type="ORF">GGE33_003062</name>
    <name evidence="4" type="ORF">GGE35_002932</name>
</gene>
<organism evidence="3 6">
    <name type="scientific">Aliirhizobium cellulosilyticum</name>
    <dbReference type="NCBI Taxonomy" id="393664"/>
    <lineage>
        <taxon>Bacteria</taxon>
        <taxon>Pseudomonadati</taxon>
        <taxon>Pseudomonadota</taxon>
        <taxon>Alphaproteobacteria</taxon>
        <taxon>Hyphomicrobiales</taxon>
        <taxon>Rhizobiaceae</taxon>
        <taxon>Aliirhizobium</taxon>
    </lineage>
</organism>
<reference evidence="5 6" key="1">
    <citation type="submission" date="2020-08" db="EMBL/GenBank/DDBJ databases">
        <title>Genomic Encyclopedia of Type Strains, Phase IV (KMG-V): Genome sequencing to study the core and pangenomes of soil and plant-associated prokaryotes.</title>
        <authorList>
            <person name="Whitman W."/>
        </authorList>
    </citation>
    <scope>NUCLEOTIDE SEQUENCE [LARGE SCALE GENOMIC DNA]</scope>
    <source>
        <strain evidence="3 6">SEMIA 444</strain>
        <strain evidence="2 5">SEMIA 448</strain>
        <strain evidence="4 7">SEMIA 452</strain>
    </source>
</reference>
<dbReference type="RefSeq" id="WP_183824341.1">
    <property type="nucleotide sequence ID" value="NZ_JACIGW010000003.1"/>
</dbReference>
<name>A0A7W6TGW8_9HYPH</name>
<dbReference type="Proteomes" id="UP000576087">
    <property type="component" value="Unassembled WGS sequence"/>
</dbReference>
<comment type="caution">
    <text evidence="3">The sequence shown here is derived from an EMBL/GenBank/DDBJ whole genome shotgun (WGS) entry which is preliminary data.</text>
</comment>
<evidence type="ECO:0000256" key="1">
    <source>
        <dbReference type="SAM" id="MobiDB-lite"/>
    </source>
</evidence>
<evidence type="ECO:0000313" key="7">
    <source>
        <dbReference type="Proteomes" id="UP000576087"/>
    </source>
</evidence>
<accession>A0A7W6TGW8</accession>
<dbReference type="EMBL" id="JACIHM010000003">
    <property type="protein sequence ID" value="MBB4447110.1"/>
    <property type="molecule type" value="Genomic_DNA"/>
</dbReference>
<proteinExistence type="predicted"/>
<dbReference type="Proteomes" id="UP000520770">
    <property type="component" value="Unassembled WGS sequence"/>
</dbReference>
<evidence type="ECO:0000313" key="2">
    <source>
        <dbReference type="EMBL" id="MBB4349300.1"/>
    </source>
</evidence>
<dbReference type="EMBL" id="JACIGY010000003">
    <property type="protein sequence ID" value="MBB4412478.1"/>
    <property type="molecule type" value="Genomic_DNA"/>
</dbReference>
<keyword evidence="6" id="KW-1185">Reference proteome</keyword>
<sequence>MPEYLIDAYSMATYWVTAATEEEAVEEVKGQTRGLDLQIQVGRKTSVILIDVTSRDDDPEVVDVRDDDGFDDDGEHPE</sequence>
<dbReference type="Proteomes" id="UP000524535">
    <property type="component" value="Unassembled WGS sequence"/>
</dbReference>
<evidence type="ECO:0000313" key="4">
    <source>
        <dbReference type="EMBL" id="MBB4447110.1"/>
    </source>
</evidence>
<dbReference type="EMBL" id="JACIGW010000003">
    <property type="protein sequence ID" value="MBB4349300.1"/>
    <property type="molecule type" value="Genomic_DNA"/>
</dbReference>
<evidence type="ECO:0000313" key="3">
    <source>
        <dbReference type="EMBL" id="MBB4412478.1"/>
    </source>
</evidence>
<evidence type="ECO:0000313" key="6">
    <source>
        <dbReference type="Proteomes" id="UP000524535"/>
    </source>
</evidence>
<dbReference type="AlphaFoldDB" id="A0A7W6TGW8"/>